<dbReference type="PROSITE" id="PS51007">
    <property type="entry name" value="CYTC"/>
    <property type="match status" value="1"/>
</dbReference>
<accession>A0A518B0M5</accession>
<dbReference type="Proteomes" id="UP000317093">
    <property type="component" value="Chromosome"/>
</dbReference>
<dbReference type="Gene3D" id="2.120.10.30">
    <property type="entry name" value="TolB, C-terminal domain"/>
    <property type="match status" value="1"/>
</dbReference>
<dbReference type="Gene3D" id="1.25.10.10">
    <property type="entry name" value="Leucine-rich Repeat Variant"/>
    <property type="match status" value="1"/>
</dbReference>
<feature type="region of interest" description="Disordered" evidence="5">
    <location>
        <begin position="29"/>
        <end position="83"/>
    </location>
</feature>
<evidence type="ECO:0000256" key="1">
    <source>
        <dbReference type="ARBA" id="ARBA00022617"/>
    </source>
</evidence>
<dbReference type="GO" id="GO:0009055">
    <property type="term" value="F:electron transfer activity"/>
    <property type="evidence" value="ECO:0007669"/>
    <property type="project" value="InterPro"/>
</dbReference>
<proteinExistence type="predicted"/>
<dbReference type="GO" id="GO:0046872">
    <property type="term" value="F:metal ion binding"/>
    <property type="evidence" value="ECO:0007669"/>
    <property type="project" value="UniProtKB-KW"/>
</dbReference>
<dbReference type="SUPFAM" id="SSF50952">
    <property type="entry name" value="Soluble quinoprotein glucose dehydrogenase"/>
    <property type="match status" value="1"/>
</dbReference>
<feature type="signal peptide" evidence="6">
    <location>
        <begin position="1"/>
        <end position="26"/>
    </location>
</feature>
<dbReference type="InterPro" id="IPR013427">
    <property type="entry name" value="Haem-bd_dom_put"/>
</dbReference>
<dbReference type="KEGG" id="knv:Pan216_13330"/>
<dbReference type="Gene3D" id="1.10.760.10">
    <property type="entry name" value="Cytochrome c-like domain"/>
    <property type="match status" value="1"/>
</dbReference>
<dbReference type="InterPro" id="IPR055557">
    <property type="entry name" value="DUF7133"/>
</dbReference>
<evidence type="ECO:0000259" key="7">
    <source>
        <dbReference type="PROSITE" id="PS51007"/>
    </source>
</evidence>
<dbReference type="InterPro" id="IPR036909">
    <property type="entry name" value="Cyt_c-like_dom_sf"/>
</dbReference>
<dbReference type="AlphaFoldDB" id="A0A518B0M5"/>
<sequence length="1154" mass="127479" precursor="true">MPTTRCLFPVPALLVLACLAAEVATAVEPPNASKKTSKVIKNDAKASKTAPKSSENEHNPTKSGKKAPRKAPTKQMSPEDEARAVMKALRKPEGMTLELFAHRPMLENPVAIGLDKDNRVYVVETHRMRRGVPENRGFGTFFLDEDLQIGTVDERLALYKKWADKFDGGMGWFSSHGEQIRLLEDTDGDGFAEKTSLFAEGFNDPLDGTASGVLIRDGDVYFACIPNLWLLRDTDGDDKADEKKVLHRGYGVNIAFIGHDLHGLTWGPDGKLYFSVGDRGFHIERPDGKVLAAPRRGAVFRCNRDGSDLEVVARGMRNPQELVFDRFGNLFADDNNCDKGDKGRLVYVVEGGDSGWDMAYQTIEEPYLTGPWHREKMWHPHHAGQPAWLLPTIGWIGTGPAGFFGNPGVGLSDRYDDYFFMCNFTGNGGIEAFGLEPKGAAFAIKDYHDFFKPLRASDADMGYDGKIYVADFGSIQWEKNGGANSHLYTLFDPERIKDKAVLETKELFANGFDKLSDERLVELLGHPDMRVRQRAQFTLADRGEASAEKFLPVALSSTNRMARIHGIWGIGQLAQTNPELLTPLAALLDDDDMEIRVQVLRTIGWAKRTDLGDKVTALLSDPEPRIKFLAAITLGKLGHHAAMDDVFAMIKQNNDQDPYLRHAGVMALLGMNDPDAVHARAHDKSPAVRMAALLVERRNHDPRIVEFLYDEEPLVVTEAARAINDLPIEQGTPALARILERFTQRPTGDYEPLVRRIINANFRLGAKENAQALASIVSNPNFSEVMRREALAALADWEKPSQRDRVTGKWRALPERDGAIVRDVLNESITKILSTTSGNLQTDVAKLIGKYDVNVDNDTFFAWIADDDRAASTRIAALQLLHDRKYPKLDEAVSISLEDSQPLLRAAARDVVAKTDPERAVNLLEEVLTSGDATTAEKQLAFVTLAGTQSPEADRILAAWMQELVGGSVPRELRLDLREAAHQRATPALASSLAEASKSLKEGDLLTRFDECLSGGNAERGRAIFVGHRDGQCIRCHQIRGQGGTAGPDLSKSKQIADRRHVLESLLDPNAKIAEGFGTISLVLDDGDVIAGTVKSEEDGTIELITPEGKVLRVPLDRVDERSSPKSLMPTMEKSLSRRELRDVIEYLSTLPKS</sequence>
<dbReference type="Pfam" id="PF13646">
    <property type="entry name" value="HEAT_2"/>
    <property type="match status" value="1"/>
</dbReference>
<dbReference type="EMBL" id="CP036279">
    <property type="protein sequence ID" value="QDU60492.1"/>
    <property type="molecule type" value="Genomic_DNA"/>
</dbReference>
<dbReference type="PANTHER" id="PTHR33546">
    <property type="entry name" value="LARGE, MULTIFUNCTIONAL SECRETED PROTEIN-RELATED"/>
    <property type="match status" value="1"/>
</dbReference>
<dbReference type="InterPro" id="IPR016024">
    <property type="entry name" value="ARM-type_fold"/>
</dbReference>
<feature type="compositionally biased region" description="Basic residues" evidence="5">
    <location>
        <begin position="63"/>
        <end position="72"/>
    </location>
</feature>
<dbReference type="InterPro" id="IPR013428">
    <property type="entry name" value="Membrane-bound_put_N"/>
</dbReference>
<dbReference type="GO" id="GO:0020037">
    <property type="term" value="F:heme binding"/>
    <property type="evidence" value="ECO:0007669"/>
    <property type="project" value="InterPro"/>
</dbReference>
<dbReference type="NCBIfam" id="TIGR02604">
    <property type="entry name" value="Piru_Ver_Nterm"/>
    <property type="match status" value="1"/>
</dbReference>
<dbReference type="PANTHER" id="PTHR33546:SF1">
    <property type="entry name" value="LARGE, MULTIFUNCTIONAL SECRETED PROTEIN"/>
    <property type="match status" value="1"/>
</dbReference>
<evidence type="ECO:0000256" key="6">
    <source>
        <dbReference type="SAM" id="SignalP"/>
    </source>
</evidence>
<dbReference type="InterPro" id="IPR011041">
    <property type="entry name" value="Quinoprot_gluc/sorb_DH_b-prop"/>
</dbReference>
<keyword evidence="1 4" id="KW-0349">Heme</keyword>
<name>A0A518B0M5_9BACT</name>
<dbReference type="InterPro" id="IPR011989">
    <property type="entry name" value="ARM-like"/>
</dbReference>
<evidence type="ECO:0000256" key="5">
    <source>
        <dbReference type="SAM" id="MobiDB-lite"/>
    </source>
</evidence>
<dbReference type="RefSeq" id="WP_145256415.1">
    <property type="nucleotide sequence ID" value="NZ_CP036279.1"/>
</dbReference>
<keyword evidence="9" id="KW-1185">Reference proteome</keyword>
<dbReference type="SUPFAM" id="SSF46626">
    <property type="entry name" value="Cytochrome c"/>
    <property type="match status" value="1"/>
</dbReference>
<dbReference type="NCBIfam" id="TIGR02603">
    <property type="entry name" value="CxxCH_TIGR02603"/>
    <property type="match status" value="1"/>
</dbReference>
<keyword evidence="3 4" id="KW-0408">Iron</keyword>
<keyword evidence="6" id="KW-0732">Signal</keyword>
<dbReference type="SUPFAM" id="SSF48371">
    <property type="entry name" value="ARM repeat"/>
    <property type="match status" value="2"/>
</dbReference>
<evidence type="ECO:0000256" key="2">
    <source>
        <dbReference type="ARBA" id="ARBA00022723"/>
    </source>
</evidence>
<evidence type="ECO:0000313" key="8">
    <source>
        <dbReference type="EMBL" id="QDU60492.1"/>
    </source>
</evidence>
<dbReference type="Pfam" id="PF23500">
    <property type="entry name" value="DUF7133"/>
    <property type="match status" value="1"/>
</dbReference>
<keyword evidence="2 4" id="KW-0479">Metal-binding</keyword>
<reference evidence="8 9" key="1">
    <citation type="submission" date="2019-02" db="EMBL/GenBank/DDBJ databases">
        <title>Deep-cultivation of Planctomycetes and their phenomic and genomic characterization uncovers novel biology.</title>
        <authorList>
            <person name="Wiegand S."/>
            <person name="Jogler M."/>
            <person name="Boedeker C."/>
            <person name="Pinto D."/>
            <person name="Vollmers J."/>
            <person name="Rivas-Marin E."/>
            <person name="Kohn T."/>
            <person name="Peeters S.H."/>
            <person name="Heuer A."/>
            <person name="Rast P."/>
            <person name="Oberbeckmann S."/>
            <person name="Bunk B."/>
            <person name="Jeske O."/>
            <person name="Meyerdierks A."/>
            <person name="Storesund J.E."/>
            <person name="Kallscheuer N."/>
            <person name="Luecker S."/>
            <person name="Lage O.M."/>
            <person name="Pohl T."/>
            <person name="Merkel B.J."/>
            <person name="Hornburger P."/>
            <person name="Mueller R.-W."/>
            <person name="Bruemmer F."/>
            <person name="Labrenz M."/>
            <person name="Spormann A.M."/>
            <person name="Op den Camp H."/>
            <person name="Overmann J."/>
            <person name="Amann R."/>
            <person name="Jetten M.S.M."/>
            <person name="Mascher T."/>
            <person name="Medema M.H."/>
            <person name="Devos D.P."/>
            <person name="Kaster A.-K."/>
            <person name="Ovreas L."/>
            <person name="Rohde M."/>
            <person name="Galperin M.Y."/>
            <person name="Jogler C."/>
        </authorList>
    </citation>
    <scope>NUCLEOTIDE SEQUENCE [LARGE SCALE GENOMIC DNA]</scope>
    <source>
        <strain evidence="8 9">Pan216</strain>
    </source>
</reference>
<feature type="chain" id="PRO_5021844746" evidence="6">
    <location>
        <begin position="27"/>
        <end position="1154"/>
    </location>
</feature>
<organism evidence="8 9">
    <name type="scientific">Kolteria novifilia</name>
    <dbReference type="NCBI Taxonomy" id="2527975"/>
    <lineage>
        <taxon>Bacteria</taxon>
        <taxon>Pseudomonadati</taxon>
        <taxon>Planctomycetota</taxon>
        <taxon>Planctomycetia</taxon>
        <taxon>Kolteriales</taxon>
        <taxon>Kolteriaceae</taxon>
        <taxon>Kolteria</taxon>
    </lineage>
</organism>
<gene>
    <name evidence="8" type="ORF">Pan216_13330</name>
</gene>
<feature type="domain" description="Cytochrome c" evidence="7">
    <location>
        <begin position="1016"/>
        <end position="1152"/>
    </location>
</feature>
<dbReference type="OrthoDB" id="9770043at2"/>
<evidence type="ECO:0000256" key="3">
    <source>
        <dbReference type="ARBA" id="ARBA00023004"/>
    </source>
</evidence>
<dbReference type="InterPro" id="IPR011042">
    <property type="entry name" value="6-blade_b-propeller_TolB-like"/>
</dbReference>
<evidence type="ECO:0000256" key="4">
    <source>
        <dbReference type="PROSITE-ProRule" id="PRU00433"/>
    </source>
</evidence>
<protein>
    <submittedName>
        <fullName evidence="8">HEAT repeat protein</fullName>
    </submittedName>
</protein>
<dbReference type="PROSITE" id="PS51257">
    <property type="entry name" value="PROKAR_LIPOPROTEIN"/>
    <property type="match status" value="1"/>
</dbReference>
<dbReference type="InterPro" id="IPR009056">
    <property type="entry name" value="Cyt_c-like_dom"/>
</dbReference>
<evidence type="ECO:0000313" key="9">
    <source>
        <dbReference type="Proteomes" id="UP000317093"/>
    </source>
</evidence>